<evidence type="ECO:0000256" key="2">
    <source>
        <dbReference type="ARBA" id="ARBA00022525"/>
    </source>
</evidence>
<feature type="signal peptide" evidence="9">
    <location>
        <begin position="1"/>
        <end position="22"/>
    </location>
</feature>
<dbReference type="SUPFAM" id="SSF49899">
    <property type="entry name" value="Concanavalin A-like lectins/glucanases"/>
    <property type="match status" value="1"/>
</dbReference>
<evidence type="ECO:0000259" key="10">
    <source>
        <dbReference type="PROSITE" id="PS51828"/>
    </source>
</evidence>
<feature type="chain" id="PRO_5011829139" description="Pentraxin family member" evidence="9">
    <location>
        <begin position="23"/>
        <end position="228"/>
    </location>
</feature>
<dbReference type="InterPro" id="IPR051005">
    <property type="entry name" value="Pentraxin_domain"/>
</dbReference>
<comment type="caution">
    <text evidence="8">Lacks conserved residue(s) required for the propagation of feature annotation.</text>
</comment>
<protein>
    <recommendedName>
        <fullName evidence="9">Pentraxin family member</fullName>
    </recommendedName>
</protein>
<reference evidence="11" key="1">
    <citation type="journal article" date="2016" name="Nat. Commun.">
        <title>The channel catfish genome sequence provides insights into the evolution of scale formation in teleosts.</title>
        <authorList>
            <person name="Liu Z."/>
            <person name="Liu S."/>
            <person name="Yao J."/>
            <person name="Bao L."/>
            <person name="Zhang J."/>
            <person name="Li Y."/>
            <person name="Jiang C."/>
            <person name="Sun L."/>
            <person name="Wang R."/>
            <person name="Zhang Y."/>
            <person name="Zhou T."/>
            <person name="Zeng Q."/>
            <person name="Fu Q."/>
            <person name="Gao S."/>
            <person name="Li N."/>
            <person name="Koren S."/>
            <person name="Jiang Y."/>
            <person name="Zimin A."/>
            <person name="Xu P."/>
            <person name="Phillippy A.M."/>
            <person name="Geng X."/>
            <person name="Song L."/>
            <person name="Sun F."/>
            <person name="Li C."/>
            <person name="Wang X."/>
            <person name="Chen A."/>
            <person name="Jin Y."/>
            <person name="Yuan Z."/>
            <person name="Yang Y."/>
            <person name="Tan S."/>
            <person name="Peatman E."/>
            <person name="Lu J."/>
            <person name="Qin Z."/>
            <person name="Dunham R."/>
            <person name="Li Z."/>
            <person name="Sonstegard T."/>
            <person name="Feng J."/>
            <person name="Danzmann R.G."/>
            <person name="Schroeder S."/>
            <person name="Scheffler B."/>
            <person name="Duke M.V."/>
            <person name="Ballard L."/>
            <person name="Kucuktas H."/>
            <person name="Kaltenboeck L."/>
            <person name="Liu H."/>
            <person name="Armbruster J."/>
            <person name="Xie Y."/>
            <person name="Kirby M.L."/>
            <person name="Tian Y."/>
            <person name="Flanagan M.E."/>
            <person name="Mu W."/>
            <person name="Waldbieser G.C."/>
        </authorList>
    </citation>
    <scope>NUCLEOTIDE SEQUENCE [LARGE SCALE GENOMIC DNA]</scope>
    <source>
        <strain evidence="11">SDA103</strain>
    </source>
</reference>
<dbReference type="AlphaFoldDB" id="A0A2D0Q6P6"/>
<dbReference type="GeneID" id="108258900"/>
<dbReference type="GO" id="GO:0046872">
    <property type="term" value="F:metal ion binding"/>
    <property type="evidence" value="ECO:0007669"/>
    <property type="project" value="UniProtKB-KW"/>
</dbReference>
<dbReference type="GO" id="GO:0005576">
    <property type="term" value="C:extracellular region"/>
    <property type="evidence" value="ECO:0007669"/>
    <property type="project" value="UniProtKB-SubCell"/>
</dbReference>
<comment type="subunit">
    <text evidence="9">Homopentamer. Pentaxin (or pentraxin) have a discoid arrangement of 5 non-covalently bound subunits.</text>
</comment>
<evidence type="ECO:0000256" key="5">
    <source>
        <dbReference type="ARBA" id="ARBA00022837"/>
    </source>
</evidence>
<dbReference type="RefSeq" id="XP_017313381.1">
    <property type="nucleotide sequence ID" value="XM_017457892.3"/>
</dbReference>
<dbReference type="Gene3D" id="2.60.120.200">
    <property type="match status" value="1"/>
</dbReference>
<comment type="cofactor">
    <cofactor evidence="9">
        <name>Ca(2+)</name>
        <dbReference type="ChEBI" id="CHEBI:29108"/>
    </cofactor>
    <text evidence="9">Binds 2 calcium ions per subunit.</text>
</comment>
<dbReference type="PRINTS" id="PR00895">
    <property type="entry name" value="PENTAXIN"/>
</dbReference>
<keyword evidence="5 9" id="KW-0106">Calcium</keyword>
<dbReference type="STRING" id="7998.ENSIPUP00000036256"/>
<dbReference type="PROSITE" id="PS51828">
    <property type="entry name" value="PTX_2"/>
    <property type="match status" value="1"/>
</dbReference>
<feature type="domain" description="Pentraxin (PTX)" evidence="10">
    <location>
        <begin position="22"/>
        <end position="222"/>
    </location>
</feature>
<evidence type="ECO:0000256" key="6">
    <source>
        <dbReference type="ARBA" id="ARBA00023157"/>
    </source>
</evidence>
<evidence type="ECO:0000313" key="11">
    <source>
        <dbReference type="Proteomes" id="UP000221080"/>
    </source>
</evidence>
<dbReference type="OrthoDB" id="547680at2759"/>
<accession>A0A2D0Q6P6</accession>
<evidence type="ECO:0000256" key="1">
    <source>
        <dbReference type="ARBA" id="ARBA00004613"/>
    </source>
</evidence>
<evidence type="ECO:0000256" key="3">
    <source>
        <dbReference type="ARBA" id="ARBA00022723"/>
    </source>
</evidence>
<dbReference type="SMART" id="SM00159">
    <property type="entry name" value="PTX"/>
    <property type="match status" value="1"/>
</dbReference>
<organism evidence="11 12">
    <name type="scientific">Ictalurus punctatus</name>
    <name type="common">Channel catfish</name>
    <name type="synonym">Silurus punctatus</name>
    <dbReference type="NCBI Taxonomy" id="7998"/>
    <lineage>
        <taxon>Eukaryota</taxon>
        <taxon>Metazoa</taxon>
        <taxon>Chordata</taxon>
        <taxon>Craniata</taxon>
        <taxon>Vertebrata</taxon>
        <taxon>Euteleostomi</taxon>
        <taxon>Actinopterygii</taxon>
        <taxon>Neopterygii</taxon>
        <taxon>Teleostei</taxon>
        <taxon>Ostariophysi</taxon>
        <taxon>Siluriformes</taxon>
        <taxon>Ictaluridae</taxon>
        <taxon>Ictalurus</taxon>
    </lineage>
</organism>
<evidence type="ECO:0000313" key="12">
    <source>
        <dbReference type="RefSeq" id="XP_017313381.1"/>
    </source>
</evidence>
<reference evidence="12" key="2">
    <citation type="submission" date="2025-08" db="UniProtKB">
        <authorList>
            <consortium name="RefSeq"/>
        </authorList>
    </citation>
    <scope>IDENTIFICATION</scope>
    <source>
        <tissue evidence="12">Blood</tissue>
    </source>
</reference>
<comment type="subcellular location">
    <subcellularLocation>
        <location evidence="1 9">Secreted</location>
    </subcellularLocation>
</comment>
<comment type="similarity">
    <text evidence="7 9">Belongs to the pentraxin family.</text>
</comment>
<keyword evidence="2" id="KW-0964">Secreted</keyword>
<proteinExistence type="inferred from homology"/>
<evidence type="ECO:0000256" key="7">
    <source>
        <dbReference type="ARBA" id="ARBA00038102"/>
    </source>
</evidence>
<evidence type="ECO:0000256" key="4">
    <source>
        <dbReference type="ARBA" id="ARBA00022729"/>
    </source>
</evidence>
<dbReference type="Proteomes" id="UP000221080">
    <property type="component" value="Chromosome 26"/>
</dbReference>
<dbReference type="InterPro" id="IPR013320">
    <property type="entry name" value="ConA-like_dom_sf"/>
</dbReference>
<name>A0A2D0Q6P6_ICTPU</name>
<keyword evidence="3 9" id="KW-0479">Metal-binding</keyword>
<dbReference type="PANTHER" id="PTHR45869:SF7">
    <property type="entry name" value="C-REACTIVE PROTEIN"/>
    <property type="match status" value="1"/>
</dbReference>
<gene>
    <name evidence="12" type="primary">LOC108258900</name>
</gene>
<dbReference type="KEGG" id="ipu:108258900"/>
<keyword evidence="11" id="KW-1185">Reference proteome</keyword>
<keyword evidence="4 9" id="KW-0732">Signal</keyword>
<dbReference type="Pfam" id="PF00354">
    <property type="entry name" value="Pentaxin"/>
    <property type="match status" value="1"/>
</dbReference>
<evidence type="ECO:0000256" key="8">
    <source>
        <dbReference type="PROSITE-ProRule" id="PRU01172"/>
    </source>
</evidence>
<dbReference type="PANTHER" id="PTHR45869">
    <property type="entry name" value="C-REACTIVE PROTEIN-RELATED"/>
    <property type="match status" value="1"/>
</dbReference>
<keyword evidence="6" id="KW-1015">Disulfide bond</keyword>
<sequence>MKRLVVLFFLFLLAASERQTLSGKMFTFPVESNRHHVSLTPELNNSNFTALTVCLRAFSDLFQNQSLFSLAFPSQENAFVIFKPKQGTYRLHVGAPYVEFLGLPDDPNVWNSVCATWEGKTGVAQLWVNGNPSTRKGFSRGGSLSGAPSITLGQERSKAGFVASRSFVGMLTDVHMWDSVLPLEQLAYYTYGLQFQPGNVLNWNSLEFSKIGYVLLECTKTTQKLRIN</sequence>
<dbReference type="InterPro" id="IPR001759">
    <property type="entry name" value="PTX_dom"/>
</dbReference>
<evidence type="ECO:0000256" key="9">
    <source>
        <dbReference type="RuleBase" id="RU362112"/>
    </source>
</evidence>